<gene>
    <name evidence="5" type="ORF">HICCMSTLAB_LOCUS7246</name>
</gene>
<dbReference type="EMBL" id="CAJNRD030001120">
    <property type="protein sequence ID" value="CAG5093920.1"/>
    <property type="molecule type" value="Genomic_DNA"/>
</dbReference>
<dbReference type="Proteomes" id="UP000786811">
    <property type="component" value="Unassembled WGS sequence"/>
</dbReference>
<protein>
    <submittedName>
        <fullName evidence="5">Similar to l(2)efl: Protein lethal(2)essential for life (Drosophila melanogaster)</fullName>
    </submittedName>
</protein>
<keyword evidence="6" id="KW-1185">Reference proteome</keyword>
<feature type="domain" description="SHSP" evidence="4">
    <location>
        <begin position="214"/>
        <end position="324"/>
    </location>
</feature>
<dbReference type="AlphaFoldDB" id="A0A8J2HCW9"/>
<dbReference type="PRINTS" id="PR00299">
    <property type="entry name" value="ACRYSTALLIN"/>
</dbReference>
<dbReference type="InterPro" id="IPR002068">
    <property type="entry name" value="A-crystallin/Hsp20_dom"/>
</dbReference>
<dbReference type="GO" id="GO:0009408">
    <property type="term" value="P:response to heat"/>
    <property type="evidence" value="ECO:0007669"/>
    <property type="project" value="TreeGrafter"/>
</dbReference>
<dbReference type="GO" id="GO:0042026">
    <property type="term" value="P:protein refolding"/>
    <property type="evidence" value="ECO:0007669"/>
    <property type="project" value="TreeGrafter"/>
</dbReference>
<dbReference type="OrthoDB" id="1431247at2759"/>
<organism evidence="5 6">
    <name type="scientific">Cotesia congregata</name>
    <name type="common">Parasitoid wasp</name>
    <name type="synonym">Apanteles congregatus</name>
    <dbReference type="NCBI Taxonomy" id="51543"/>
    <lineage>
        <taxon>Eukaryota</taxon>
        <taxon>Metazoa</taxon>
        <taxon>Ecdysozoa</taxon>
        <taxon>Arthropoda</taxon>
        <taxon>Hexapoda</taxon>
        <taxon>Insecta</taxon>
        <taxon>Pterygota</taxon>
        <taxon>Neoptera</taxon>
        <taxon>Endopterygota</taxon>
        <taxon>Hymenoptera</taxon>
        <taxon>Apocrita</taxon>
        <taxon>Ichneumonoidea</taxon>
        <taxon>Braconidae</taxon>
        <taxon>Microgastrinae</taxon>
        <taxon>Cotesia</taxon>
    </lineage>
</organism>
<sequence length="351" mass="40387">MPVNNIYFPASSYRNYQHPLFDVAYQRSRFITPKYRDEDKFTVTLDVAQYNPDDIAVKVVGNVIIVQAGDEYELDEFGTLSREFERKYEVPEEYNVDEAKSELSSDGVLTIRVPKKESESGRPILIEYLPYPAVIEVDPNVAEVERPRSPNRLPLLFSNWWEDLEAPHRLLDQDFGLGLSPDQLMPPSVVERYLVPRAADRRRHPLAYYRPWAELLRKADSGASTVKADKDKFQVILDVQQFQPEEINVKVVDKCVIVEAKHEEKQDEHGFISRQFVRKYMIPEQCDIDQVNSSLSSDGVLTITAPRKDIPKVEGERSIKIEHTGKPAIRETCEKDACAKECKKDDKKGKK</sequence>
<reference evidence="5" key="1">
    <citation type="submission" date="2021-04" db="EMBL/GenBank/DDBJ databases">
        <authorList>
            <person name="Chebbi M.A.C M."/>
        </authorList>
    </citation>
    <scope>NUCLEOTIDE SEQUENCE</scope>
</reference>
<evidence type="ECO:0000313" key="5">
    <source>
        <dbReference type="EMBL" id="CAG5093920.1"/>
    </source>
</evidence>
<evidence type="ECO:0000256" key="3">
    <source>
        <dbReference type="RuleBase" id="RU003616"/>
    </source>
</evidence>
<feature type="domain" description="SHSP" evidence="4">
    <location>
        <begin position="21"/>
        <end position="129"/>
    </location>
</feature>
<accession>A0A8J2HCW9</accession>
<dbReference type="GO" id="GO:0005634">
    <property type="term" value="C:nucleus"/>
    <property type="evidence" value="ECO:0007669"/>
    <property type="project" value="TreeGrafter"/>
</dbReference>
<comment type="similarity">
    <text evidence="2 3">Belongs to the small heat shock protein (HSP20) family.</text>
</comment>
<keyword evidence="1" id="KW-0346">Stress response</keyword>
<dbReference type="Gene3D" id="2.60.40.790">
    <property type="match status" value="2"/>
</dbReference>
<dbReference type="SUPFAM" id="SSF49764">
    <property type="entry name" value="HSP20-like chaperones"/>
    <property type="match status" value="2"/>
</dbReference>
<dbReference type="CDD" id="cd06526">
    <property type="entry name" value="metazoan_ACD"/>
    <property type="match status" value="2"/>
</dbReference>
<dbReference type="PANTHER" id="PTHR45640:SF13">
    <property type="entry name" value="HEAT SHOCK PROTEIN 22-RELATED"/>
    <property type="match status" value="1"/>
</dbReference>
<dbReference type="PROSITE" id="PS01031">
    <property type="entry name" value="SHSP"/>
    <property type="match status" value="2"/>
</dbReference>
<dbReference type="InterPro" id="IPR001436">
    <property type="entry name" value="Alpha-crystallin/sHSP_animal"/>
</dbReference>
<evidence type="ECO:0000313" key="6">
    <source>
        <dbReference type="Proteomes" id="UP000786811"/>
    </source>
</evidence>
<dbReference type="InterPro" id="IPR008978">
    <property type="entry name" value="HSP20-like_chaperone"/>
</dbReference>
<dbReference type="GO" id="GO:0051082">
    <property type="term" value="F:unfolded protein binding"/>
    <property type="evidence" value="ECO:0007669"/>
    <property type="project" value="TreeGrafter"/>
</dbReference>
<evidence type="ECO:0000256" key="2">
    <source>
        <dbReference type="PROSITE-ProRule" id="PRU00285"/>
    </source>
</evidence>
<evidence type="ECO:0000259" key="4">
    <source>
        <dbReference type="PROSITE" id="PS01031"/>
    </source>
</evidence>
<evidence type="ECO:0000256" key="1">
    <source>
        <dbReference type="ARBA" id="ARBA00023016"/>
    </source>
</evidence>
<name>A0A8J2HCW9_COTCN</name>
<comment type="caution">
    <text evidence="5">The sequence shown here is derived from an EMBL/GenBank/DDBJ whole genome shotgun (WGS) entry which is preliminary data.</text>
</comment>
<dbReference type="PANTHER" id="PTHR45640">
    <property type="entry name" value="HEAT SHOCK PROTEIN HSP-12.2-RELATED"/>
    <property type="match status" value="1"/>
</dbReference>
<dbReference type="GO" id="GO:0005737">
    <property type="term" value="C:cytoplasm"/>
    <property type="evidence" value="ECO:0007669"/>
    <property type="project" value="TreeGrafter"/>
</dbReference>
<dbReference type="Pfam" id="PF00011">
    <property type="entry name" value="HSP20"/>
    <property type="match status" value="2"/>
</dbReference>
<proteinExistence type="inferred from homology"/>